<dbReference type="InterPro" id="IPR046938">
    <property type="entry name" value="DNA_clamp_sf"/>
</dbReference>
<dbReference type="OrthoDB" id="8421503at2"/>
<evidence type="ECO:0000256" key="7">
    <source>
        <dbReference type="ARBA" id="ARBA00022705"/>
    </source>
</evidence>
<dbReference type="InterPro" id="IPR001001">
    <property type="entry name" value="DNA_polIII_beta"/>
</dbReference>
<evidence type="ECO:0000256" key="9">
    <source>
        <dbReference type="ARBA" id="ARBA00023125"/>
    </source>
</evidence>
<dbReference type="Gene3D" id="3.70.10.10">
    <property type="match status" value="1"/>
</dbReference>
<keyword evidence="8 10" id="KW-0239">DNA-directed DNA polymerase</keyword>
<dbReference type="PANTHER" id="PTHR30478">
    <property type="entry name" value="DNA POLYMERASE III SUBUNIT BETA"/>
    <property type="match status" value="1"/>
</dbReference>
<keyword evidence="7 10" id="KW-0235">DNA replication</keyword>
<evidence type="ECO:0000256" key="6">
    <source>
        <dbReference type="ARBA" id="ARBA00022695"/>
    </source>
</evidence>
<dbReference type="PANTHER" id="PTHR30478:SF0">
    <property type="entry name" value="BETA SLIDING CLAMP"/>
    <property type="match status" value="1"/>
</dbReference>
<reference evidence="14 15" key="1">
    <citation type="submission" date="2019-03" db="EMBL/GenBank/DDBJ databases">
        <title>Subsurface microbial communities from deep shales in Ohio and West Virginia, USA.</title>
        <authorList>
            <person name="Wrighton K."/>
        </authorList>
    </citation>
    <scope>NUCLEOTIDE SEQUENCE [LARGE SCALE GENOMIC DNA]</scope>
    <source>
        <strain evidence="14 15">MA284_T2</strain>
    </source>
</reference>
<dbReference type="GO" id="GO:0009360">
    <property type="term" value="C:DNA polymerase III complex"/>
    <property type="evidence" value="ECO:0007669"/>
    <property type="project" value="InterPro"/>
</dbReference>
<dbReference type="CDD" id="cd00140">
    <property type="entry name" value="beta_clamp"/>
    <property type="match status" value="1"/>
</dbReference>
<dbReference type="AlphaFoldDB" id="A0A4R6LDJ0"/>
<comment type="function">
    <text evidence="10">Confers DNA tethering and processivity to DNA polymerases and other proteins. Acts as a clamp, forming a ring around DNA (a reaction catalyzed by the clamp-loading complex) which diffuses in an ATP-independent manner freely and bidirectionally along dsDNA. Initially characterized for its ability to contact the catalytic subunit of DNA polymerase III (Pol III), a complex, multichain enzyme responsible for most of the replicative synthesis in bacteria; Pol III exhibits 3'-5' exonuclease proofreading activity. The beta chain is required for initiation of replication as well as for processivity of DNA replication.</text>
</comment>
<dbReference type="EMBL" id="SNWX01000036">
    <property type="protein sequence ID" value="TDO73736.1"/>
    <property type="molecule type" value="Genomic_DNA"/>
</dbReference>
<dbReference type="GO" id="GO:0003677">
    <property type="term" value="F:DNA binding"/>
    <property type="evidence" value="ECO:0007669"/>
    <property type="project" value="UniProtKB-UniRule"/>
</dbReference>
<evidence type="ECO:0000256" key="3">
    <source>
        <dbReference type="ARBA" id="ARBA00021035"/>
    </source>
</evidence>
<dbReference type="RefSeq" id="WP_133516212.1">
    <property type="nucleotide sequence ID" value="NZ_SNWX01000036.1"/>
</dbReference>
<sequence length="370" mass="41450">MKFSINQKDLYQALNIVRRAVAKNQTLPILTGIFLSLEKNTLTLKSTDLELGIKYNLKVEAQIDGSIVLPAAQFLNIIRELPDEEIKIELNQDKWQLQIKCLNSLFKINGFDPDEFPNLPQVEESANFNLPSSKFKEMIKKVRISTSKDETQPALTGALFEVETEKVKMVSTNTYRLSYIEAPLKTNVEEKIAVILPGSTLQELNNLLEDEGSVDIEVDSNYVRFTFNGIEVISRLIEGKFPNYELVIPDESNSKFSADLSQLQGAVKRASLIAKLDANIINIFVNEGLMEVNSAEGSSGYAHEEVEIDLEGPDQKINIDAGYFIDVLKVLDSEKINIEMIGPLNPLVVKSETGEGDKFIYLIMPVRSQS</sequence>
<evidence type="ECO:0000256" key="10">
    <source>
        <dbReference type="PIRNR" id="PIRNR000804"/>
    </source>
</evidence>
<dbReference type="GO" id="GO:0003887">
    <property type="term" value="F:DNA-directed DNA polymerase activity"/>
    <property type="evidence" value="ECO:0007669"/>
    <property type="project" value="UniProtKB-UniRule"/>
</dbReference>
<evidence type="ECO:0000256" key="1">
    <source>
        <dbReference type="ARBA" id="ARBA00004496"/>
    </source>
</evidence>
<organism evidence="14 15">
    <name type="scientific">Halanaerobium saccharolyticum</name>
    <dbReference type="NCBI Taxonomy" id="43595"/>
    <lineage>
        <taxon>Bacteria</taxon>
        <taxon>Bacillati</taxon>
        <taxon>Bacillota</taxon>
        <taxon>Clostridia</taxon>
        <taxon>Halanaerobiales</taxon>
        <taxon>Halanaerobiaceae</taxon>
        <taxon>Halanaerobium</taxon>
    </lineage>
</organism>
<protein>
    <recommendedName>
        <fullName evidence="3 10">Beta sliding clamp</fullName>
    </recommendedName>
</protein>
<evidence type="ECO:0000256" key="4">
    <source>
        <dbReference type="ARBA" id="ARBA00022490"/>
    </source>
</evidence>
<feature type="domain" description="DNA polymerase III beta sliding clamp C-terminal" evidence="13">
    <location>
        <begin position="247"/>
        <end position="367"/>
    </location>
</feature>
<evidence type="ECO:0000259" key="11">
    <source>
        <dbReference type="Pfam" id="PF00712"/>
    </source>
</evidence>
<accession>A0A4R6LDJ0</accession>
<evidence type="ECO:0000256" key="2">
    <source>
        <dbReference type="ARBA" id="ARBA00010752"/>
    </source>
</evidence>
<evidence type="ECO:0000313" key="14">
    <source>
        <dbReference type="EMBL" id="TDO73736.1"/>
    </source>
</evidence>
<dbReference type="Pfam" id="PF02768">
    <property type="entry name" value="DNA_pol3_beta_3"/>
    <property type="match status" value="1"/>
</dbReference>
<comment type="caution">
    <text evidence="14">The sequence shown here is derived from an EMBL/GenBank/DDBJ whole genome shotgun (WGS) entry which is preliminary data.</text>
</comment>
<dbReference type="SMART" id="SM00480">
    <property type="entry name" value="POL3Bc"/>
    <property type="match status" value="1"/>
</dbReference>
<dbReference type="NCBIfam" id="TIGR00663">
    <property type="entry name" value="dnan"/>
    <property type="match status" value="1"/>
</dbReference>
<keyword evidence="9" id="KW-0238">DNA-binding</keyword>
<dbReference type="Pfam" id="PF02767">
    <property type="entry name" value="DNA_pol3_beta_2"/>
    <property type="match status" value="1"/>
</dbReference>
<proteinExistence type="inferred from homology"/>
<comment type="subunit">
    <text evidence="10">Forms a ring-shaped head-to-tail homodimer around DNA.</text>
</comment>
<comment type="similarity">
    <text evidence="2 10">Belongs to the beta sliding clamp family.</text>
</comment>
<name>A0A4R6LDJ0_9FIRM</name>
<feature type="domain" description="DNA polymerase III beta sliding clamp N-terminal" evidence="11">
    <location>
        <begin position="1"/>
        <end position="120"/>
    </location>
</feature>
<keyword evidence="4 10" id="KW-0963">Cytoplasm</keyword>
<dbReference type="GO" id="GO:0008408">
    <property type="term" value="F:3'-5' exonuclease activity"/>
    <property type="evidence" value="ECO:0007669"/>
    <property type="project" value="InterPro"/>
</dbReference>
<keyword evidence="5 10" id="KW-0808">Transferase</keyword>
<dbReference type="Proteomes" id="UP000295064">
    <property type="component" value="Unassembled WGS sequence"/>
</dbReference>
<gene>
    <name evidence="14" type="ORF">DFR79_13619</name>
</gene>
<dbReference type="PIRSF" id="PIRSF000804">
    <property type="entry name" value="DNA_pol_III_b"/>
    <property type="match status" value="1"/>
</dbReference>
<evidence type="ECO:0000256" key="8">
    <source>
        <dbReference type="ARBA" id="ARBA00022932"/>
    </source>
</evidence>
<feature type="domain" description="DNA polymerase III beta sliding clamp central" evidence="12">
    <location>
        <begin position="130"/>
        <end position="243"/>
    </location>
</feature>
<keyword evidence="6 10" id="KW-0548">Nucleotidyltransferase</keyword>
<evidence type="ECO:0000313" key="15">
    <source>
        <dbReference type="Proteomes" id="UP000295064"/>
    </source>
</evidence>
<dbReference type="GO" id="GO:0005737">
    <property type="term" value="C:cytoplasm"/>
    <property type="evidence" value="ECO:0007669"/>
    <property type="project" value="UniProtKB-SubCell"/>
</dbReference>
<dbReference type="InterPro" id="IPR022637">
    <property type="entry name" value="DNA_polIII_beta_cen"/>
</dbReference>
<dbReference type="SUPFAM" id="SSF55979">
    <property type="entry name" value="DNA clamp"/>
    <property type="match status" value="3"/>
</dbReference>
<dbReference type="InterPro" id="IPR022635">
    <property type="entry name" value="DNA_polIII_beta_C"/>
</dbReference>
<dbReference type="Gene3D" id="3.10.150.10">
    <property type="entry name" value="DNA Polymerase III, subunit A, domain 2"/>
    <property type="match status" value="1"/>
</dbReference>
<dbReference type="Pfam" id="PF00712">
    <property type="entry name" value="DNA_pol3_beta"/>
    <property type="match status" value="1"/>
</dbReference>
<dbReference type="GO" id="GO:0006271">
    <property type="term" value="P:DNA strand elongation involved in DNA replication"/>
    <property type="evidence" value="ECO:0007669"/>
    <property type="project" value="TreeGrafter"/>
</dbReference>
<evidence type="ECO:0000259" key="12">
    <source>
        <dbReference type="Pfam" id="PF02767"/>
    </source>
</evidence>
<dbReference type="InterPro" id="IPR022634">
    <property type="entry name" value="DNA_polIII_beta_N"/>
</dbReference>
<evidence type="ECO:0000256" key="5">
    <source>
        <dbReference type="ARBA" id="ARBA00022679"/>
    </source>
</evidence>
<evidence type="ECO:0000259" key="13">
    <source>
        <dbReference type="Pfam" id="PF02768"/>
    </source>
</evidence>
<comment type="subcellular location">
    <subcellularLocation>
        <location evidence="1 10">Cytoplasm</location>
    </subcellularLocation>
</comment>